<dbReference type="Proteomes" id="UP000267096">
    <property type="component" value="Unassembled WGS sequence"/>
</dbReference>
<dbReference type="AlphaFoldDB" id="A0A3P6NZS6"/>
<reference evidence="1 2" key="1">
    <citation type="submission" date="2018-11" db="EMBL/GenBank/DDBJ databases">
        <authorList>
            <consortium name="Pathogen Informatics"/>
        </authorList>
    </citation>
    <scope>NUCLEOTIDE SEQUENCE [LARGE SCALE GENOMIC DNA]</scope>
</reference>
<name>A0A3P6NZS6_ANISI</name>
<accession>A0A3P6NZS6</accession>
<protein>
    <submittedName>
        <fullName evidence="1">Uncharacterized protein</fullName>
    </submittedName>
</protein>
<sequence>MERSAWCPVCAREFDTMTGVPIVFPNFTASAIADSIRSKAKVARSIRSAAKQCGASSSEGTSDELVDLAMSLDAGSIDRVMDVLRKRREQIALGDVRRKNILMNEFLDEMISRREHTIRQAQHELNVLKHDRQAVQTILKVDKNCGVSSSHRMVPDAGGLLSLNNLVNGGDLVGASSIRGSSSQQTPSAIQSLADSGTAALTLSATDEMEMSKYRSRLQQHMNGLEQAYILKR</sequence>
<feature type="non-terminal residue" evidence="1">
    <location>
        <position position="233"/>
    </location>
</feature>
<dbReference type="OrthoDB" id="273771at2759"/>
<evidence type="ECO:0000313" key="2">
    <source>
        <dbReference type="Proteomes" id="UP000267096"/>
    </source>
</evidence>
<evidence type="ECO:0000313" key="1">
    <source>
        <dbReference type="EMBL" id="VDK21065.1"/>
    </source>
</evidence>
<keyword evidence="2" id="KW-1185">Reference proteome</keyword>
<dbReference type="EMBL" id="UYRR01004463">
    <property type="protein sequence ID" value="VDK21065.1"/>
    <property type="molecule type" value="Genomic_DNA"/>
</dbReference>
<organism evidence="1 2">
    <name type="scientific">Anisakis simplex</name>
    <name type="common">Herring worm</name>
    <dbReference type="NCBI Taxonomy" id="6269"/>
    <lineage>
        <taxon>Eukaryota</taxon>
        <taxon>Metazoa</taxon>
        <taxon>Ecdysozoa</taxon>
        <taxon>Nematoda</taxon>
        <taxon>Chromadorea</taxon>
        <taxon>Rhabditida</taxon>
        <taxon>Spirurina</taxon>
        <taxon>Ascaridomorpha</taxon>
        <taxon>Ascaridoidea</taxon>
        <taxon>Anisakidae</taxon>
        <taxon>Anisakis</taxon>
        <taxon>Anisakis simplex complex</taxon>
    </lineage>
</organism>
<gene>
    <name evidence="1" type="ORF">ASIM_LOCUS3048</name>
</gene>
<proteinExistence type="predicted"/>